<gene>
    <name evidence="4" type="ORF">HX829_14275</name>
</gene>
<dbReference type="EMBL" id="JACAPU010000015">
    <property type="protein sequence ID" value="NWB47658.1"/>
    <property type="molecule type" value="Genomic_DNA"/>
</dbReference>
<dbReference type="GO" id="GO:0015288">
    <property type="term" value="F:porin activity"/>
    <property type="evidence" value="ECO:0007669"/>
    <property type="project" value="TreeGrafter"/>
</dbReference>
<keyword evidence="2" id="KW-0813">Transport</keyword>
<evidence type="ECO:0000256" key="2">
    <source>
        <dbReference type="ARBA" id="ARBA00022448"/>
    </source>
</evidence>
<proteinExistence type="inferred from homology"/>
<keyword evidence="3" id="KW-0732">Signal</keyword>
<protein>
    <submittedName>
        <fullName evidence="4">OprD family porin</fullName>
    </submittedName>
</protein>
<comment type="similarity">
    <text evidence="1">Belongs to the outer membrane porin (Opr) (TC 1.B.25) family.</text>
</comment>
<comment type="caution">
    <text evidence="4">The sequence shown here is derived from an EMBL/GenBank/DDBJ whole genome shotgun (WGS) entry which is preliminary data.</text>
</comment>
<reference evidence="4 5" key="1">
    <citation type="submission" date="2020-04" db="EMBL/GenBank/DDBJ databases">
        <title>Molecular characterization of pseudomonads from Agaricus bisporus reveal novel blotch 2 pathogens in Western Europe.</title>
        <authorList>
            <person name="Taparia T."/>
            <person name="Krijger M."/>
            <person name="Haynes E."/>
            <person name="Elpinstone J.G."/>
            <person name="Noble R."/>
            <person name="Van Der Wolf J."/>
        </authorList>
    </citation>
    <scope>NUCLEOTIDE SEQUENCE [LARGE SCALE GENOMIC DNA]</scope>
    <source>
        <strain evidence="4 5">F1001</strain>
    </source>
</reference>
<evidence type="ECO:0000256" key="3">
    <source>
        <dbReference type="ARBA" id="ARBA00022729"/>
    </source>
</evidence>
<accession>A0A7Y7WE01</accession>
<evidence type="ECO:0000256" key="1">
    <source>
        <dbReference type="ARBA" id="ARBA00009075"/>
    </source>
</evidence>
<dbReference type="PANTHER" id="PTHR34596">
    <property type="entry name" value="CHITOPORIN"/>
    <property type="match status" value="1"/>
</dbReference>
<name>A0A7Y7WE01_9PSED</name>
<dbReference type="Pfam" id="PF03573">
    <property type="entry name" value="OprD"/>
    <property type="match status" value="1"/>
</dbReference>
<dbReference type="InterPro" id="IPR005318">
    <property type="entry name" value="OM_porin_bac"/>
</dbReference>
<dbReference type="PANTHER" id="PTHR34596:SF2">
    <property type="entry name" value="CHITOPORIN"/>
    <property type="match status" value="1"/>
</dbReference>
<dbReference type="Proteomes" id="UP000582981">
    <property type="component" value="Unassembled WGS sequence"/>
</dbReference>
<dbReference type="RefSeq" id="WP_100943545.1">
    <property type="nucleotide sequence ID" value="NZ_JACAPU010000015.1"/>
</dbReference>
<dbReference type="Gene3D" id="2.40.160.10">
    <property type="entry name" value="Porin"/>
    <property type="match status" value="1"/>
</dbReference>
<organism evidence="4 5">
    <name type="scientific">Pseudomonas gingeri</name>
    <dbReference type="NCBI Taxonomy" id="117681"/>
    <lineage>
        <taxon>Bacteria</taxon>
        <taxon>Pseudomonadati</taxon>
        <taxon>Pseudomonadota</taxon>
        <taxon>Gammaproteobacteria</taxon>
        <taxon>Pseudomonadales</taxon>
        <taxon>Pseudomonadaceae</taxon>
        <taxon>Pseudomonas</taxon>
    </lineage>
</organism>
<sequence>MSVFIHAASAKGLPVLAGAVALTGFSAWARADFFGDSHASFETRNVYFNRDFRDGPSSLQSRRDEWAQGLMLKLESGYTPGVVGFGVDALGMLGIRLDSSPERAGSGLLPVRSDGRAAAQYGKLGLTAKLKVSATELKAGALIPSLPTLRPNDGMILPQSFEGLMLTSREFPDLVVTAAQLDKVKGRNDTSYEDIALNNKNNRFTRNAPGGRLHLAGFDRKLGDDLKFSYHYAGLSDVYRQHFLGLIASRPLASGTLSADLRFFASEDQGAARGGKIDNQALNGMFGYGQGGHKVSLGYQRMSGASAFPYIEGSDAYLVNFAQIGDFAEAKERSWQARYDYDFESMGIPGLTFMSRYISGDHAQMPGVSGRGQEWERNTEVRYMIQSGAFKNLALRLRNATYRSSFSRDADETRILLTYTKALW</sequence>
<dbReference type="GO" id="GO:0016020">
    <property type="term" value="C:membrane"/>
    <property type="evidence" value="ECO:0007669"/>
    <property type="project" value="InterPro"/>
</dbReference>
<dbReference type="InterPro" id="IPR023614">
    <property type="entry name" value="Porin_dom_sf"/>
</dbReference>
<evidence type="ECO:0000313" key="5">
    <source>
        <dbReference type="Proteomes" id="UP000582981"/>
    </source>
</evidence>
<dbReference type="AlphaFoldDB" id="A0A7Y7WE01"/>
<evidence type="ECO:0000313" key="4">
    <source>
        <dbReference type="EMBL" id="NWB47658.1"/>
    </source>
</evidence>